<protein>
    <recommendedName>
        <fullName evidence="6">NADP-dependent oxidoreductase domain-containing protein</fullName>
    </recommendedName>
</protein>
<evidence type="ECO:0000259" key="6">
    <source>
        <dbReference type="Pfam" id="PF00248"/>
    </source>
</evidence>
<dbReference type="AlphaFoldDB" id="H2AT23"/>
<dbReference type="STRING" id="1071382.H2AT23"/>
<feature type="site" description="Lowers pKa of active site Tyr" evidence="5">
    <location>
        <position position="78"/>
    </location>
</feature>
<dbReference type="PANTHER" id="PTHR11732">
    <property type="entry name" value="ALDO/KETO REDUCTASE"/>
    <property type="match status" value="1"/>
</dbReference>
<proteinExistence type="inferred from homology"/>
<dbReference type="Pfam" id="PF00248">
    <property type="entry name" value="Aldo_ket_red"/>
    <property type="match status" value="1"/>
</dbReference>
<dbReference type="GO" id="GO:0003729">
    <property type="term" value="F:mRNA binding"/>
    <property type="evidence" value="ECO:0007669"/>
    <property type="project" value="EnsemblFungi"/>
</dbReference>
<keyword evidence="8" id="KW-1185">Reference proteome</keyword>
<dbReference type="eggNOG" id="KOG1577">
    <property type="taxonomic scope" value="Eukaryota"/>
</dbReference>
<dbReference type="GO" id="GO:0034599">
    <property type="term" value="P:cellular response to oxidative stress"/>
    <property type="evidence" value="ECO:0007669"/>
    <property type="project" value="EnsemblFungi"/>
</dbReference>
<dbReference type="FunFam" id="3.20.20.100:FF:000007">
    <property type="entry name" value="NAD(P)H-dependent D-xylose reductase xyl1"/>
    <property type="match status" value="1"/>
</dbReference>
<dbReference type="EMBL" id="HE650823">
    <property type="protein sequence ID" value="CCF57523.1"/>
    <property type="molecule type" value="Genomic_DNA"/>
</dbReference>
<accession>H2AT23</accession>
<evidence type="ECO:0000256" key="1">
    <source>
        <dbReference type="ARBA" id="ARBA00007905"/>
    </source>
</evidence>
<evidence type="ECO:0000256" key="2">
    <source>
        <dbReference type="ARBA" id="ARBA00023002"/>
    </source>
</evidence>
<dbReference type="GO" id="GO:0032866">
    <property type="term" value="F:D-xylose reductase (NADPH) activity"/>
    <property type="evidence" value="ECO:0007669"/>
    <property type="project" value="EnsemblFungi"/>
</dbReference>
<dbReference type="KEGG" id="kaf:KAFR_0C05320"/>
<dbReference type="GO" id="GO:0019388">
    <property type="term" value="P:galactose catabolic process"/>
    <property type="evidence" value="ECO:0007669"/>
    <property type="project" value="EnsemblFungi"/>
</dbReference>
<feature type="binding site" evidence="4">
    <location>
        <position position="111"/>
    </location>
    <ligand>
        <name>substrate</name>
    </ligand>
</feature>
<dbReference type="InterPro" id="IPR018170">
    <property type="entry name" value="Aldo/ket_reductase_CS"/>
</dbReference>
<dbReference type="PROSITE" id="PS00062">
    <property type="entry name" value="ALDOKETO_REDUCTASE_2"/>
    <property type="match status" value="1"/>
</dbReference>
<dbReference type="PROSITE" id="PS00798">
    <property type="entry name" value="ALDOKETO_REDUCTASE_1"/>
    <property type="match status" value="1"/>
</dbReference>
<evidence type="ECO:0000256" key="4">
    <source>
        <dbReference type="PIRSR" id="PIRSR000097-2"/>
    </source>
</evidence>
<sequence length="327" mass="37003">MPSLVTLNNGQKMPLVGLGCWKISNDICAEQVYQAIKLGYRLFDGATDYGNEVEVGQGIKKAIDEGLVKRSDLFVVSKLWNSYHHPDHVKLALKRNLQDLGLDYIDLYYIHFPIAFKFVPFEEKYPPGFYTGVDDAREGILSEAKVPILDTYRALEECVDNGLIKSIGISNFNGVLVQDLLNGCRIKPVALQIEHHPYLTQEKLVEYCKLKGIQVVAYSSFGPQSFIELDSQLAKSTPSLLEHPIIKKIAAAHRSSTPSEVLLRWATQRGIAVIPKSTKKERLLQNLNVEDSITLTEEELNEISSLNKNIRFNDPWEWLNSKFPTFH</sequence>
<dbReference type="GO" id="GO:0019568">
    <property type="term" value="P:arabinose catabolic process"/>
    <property type="evidence" value="ECO:0007669"/>
    <property type="project" value="EnsemblFungi"/>
</dbReference>
<keyword evidence="2" id="KW-0560">Oxidoreductase</keyword>
<reference evidence="7 8" key="1">
    <citation type="journal article" date="2011" name="Proc. Natl. Acad. Sci. U.S.A.">
        <title>Evolutionary erosion of yeast sex chromosomes by mating-type switching accidents.</title>
        <authorList>
            <person name="Gordon J.L."/>
            <person name="Armisen D."/>
            <person name="Proux-Wera E."/>
            <person name="Oheigeartaigh S.S."/>
            <person name="Byrne K.P."/>
            <person name="Wolfe K.H."/>
        </authorList>
    </citation>
    <scope>NUCLEOTIDE SEQUENCE [LARGE SCALE GENOMIC DNA]</scope>
    <source>
        <strain evidence="8">ATCC 22294 / BCRC 22015 / CBS 2517 / CECT 1963 / NBRC 1671 / NRRL Y-8276</strain>
    </source>
</reference>
<dbReference type="Proteomes" id="UP000005220">
    <property type="component" value="Chromosome 3"/>
</dbReference>
<dbReference type="SUPFAM" id="SSF51430">
    <property type="entry name" value="NAD(P)-linked oxidoreductase"/>
    <property type="match status" value="1"/>
</dbReference>
<comment type="similarity">
    <text evidence="1">Belongs to the aldo/keto reductase family.</text>
</comment>
<feature type="domain" description="NADP-dependent oxidoreductase" evidence="6">
    <location>
        <begin position="22"/>
        <end position="307"/>
    </location>
</feature>
<dbReference type="RefSeq" id="XP_003956658.1">
    <property type="nucleotide sequence ID" value="XM_003956609.1"/>
</dbReference>
<evidence type="ECO:0000313" key="7">
    <source>
        <dbReference type="EMBL" id="CCF57523.1"/>
    </source>
</evidence>
<evidence type="ECO:0000313" key="8">
    <source>
        <dbReference type="Proteomes" id="UP000005220"/>
    </source>
</evidence>
<feature type="active site" description="Proton donor" evidence="3">
    <location>
        <position position="49"/>
    </location>
</feature>
<dbReference type="Gene3D" id="3.20.20.100">
    <property type="entry name" value="NADP-dependent oxidoreductase domain"/>
    <property type="match status" value="1"/>
</dbReference>
<organism evidence="7 8">
    <name type="scientific">Kazachstania africana (strain ATCC 22294 / BCRC 22015 / CBS 2517 / CECT 1963 / NBRC 1671 / NRRL Y-8276)</name>
    <name type="common">Yeast</name>
    <name type="synonym">Kluyveromyces africanus</name>
    <dbReference type="NCBI Taxonomy" id="1071382"/>
    <lineage>
        <taxon>Eukaryota</taxon>
        <taxon>Fungi</taxon>
        <taxon>Dikarya</taxon>
        <taxon>Ascomycota</taxon>
        <taxon>Saccharomycotina</taxon>
        <taxon>Saccharomycetes</taxon>
        <taxon>Saccharomycetales</taxon>
        <taxon>Saccharomycetaceae</taxon>
        <taxon>Kazachstania</taxon>
    </lineage>
</organism>
<dbReference type="GO" id="GO:0042843">
    <property type="term" value="P:D-xylose catabolic process"/>
    <property type="evidence" value="ECO:0007669"/>
    <property type="project" value="EnsemblFungi"/>
</dbReference>
<dbReference type="HOGENOM" id="CLU_023205_0_0_1"/>
<dbReference type="InterPro" id="IPR036812">
    <property type="entry name" value="NAD(P)_OxRdtase_dom_sf"/>
</dbReference>
<dbReference type="GO" id="GO:0071470">
    <property type="term" value="P:cellular response to osmotic stress"/>
    <property type="evidence" value="ECO:0007669"/>
    <property type="project" value="EnsemblFungi"/>
</dbReference>
<gene>
    <name evidence="7" type="primary">KAFR0C05320</name>
    <name evidence="7" type="ORF">KAFR_0C05320</name>
</gene>
<evidence type="ECO:0000256" key="5">
    <source>
        <dbReference type="PIRSR" id="PIRSR000097-3"/>
    </source>
</evidence>
<dbReference type="PRINTS" id="PR00069">
    <property type="entry name" value="ALDKETRDTASE"/>
</dbReference>
<name>H2AT23_KAZAF</name>
<dbReference type="PIRSF" id="PIRSF000097">
    <property type="entry name" value="AKR"/>
    <property type="match status" value="1"/>
</dbReference>
<dbReference type="FunCoup" id="H2AT23">
    <property type="interactions" value="446"/>
</dbReference>
<dbReference type="GeneID" id="13885441"/>
<evidence type="ECO:0000256" key="3">
    <source>
        <dbReference type="PIRSR" id="PIRSR000097-1"/>
    </source>
</evidence>
<dbReference type="InParanoid" id="H2AT23"/>
<dbReference type="OrthoDB" id="416253at2759"/>
<dbReference type="InterPro" id="IPR020471">
    <property type="entry name" value="AKR"/>
</dbReference>
<dbReference type="InterPro" id="IPR023210">
    <property type="entry name" value="NADP_OxRdtase_dom"/>
</dbReference>
<dbReference type="PROSITE" id="PS00063">
    <property type="entry name" value="ALDOKETO_REDUCTASE_3"/>
    <property type="match status" value="1"/>
</dbReference>